<evidence type="ECO:0000256" key="1">
    <source>
        <dbReference type="SAM" id="MobiDB-lite"/>
    </source>
</evidence>
<comment type="caution">
    <text evidence="2">The sequence shown here is derived from an EMBL/GenBank/DDBJ whole genome shotgun (WGS) entry which is preliminary data.</text>
</comment>
<evidence type="ECO:0000313" key="3">
    <source>
        <dbReference type="Proteomes" id="UP000639396"/>
    </source>
</evidence>
<dbReference type="RefSeq" id="WP_190929780.1">
    <property type="nucleotide sequence ID" value="NZ_JACXJA010000027.1"/>
</dbReference>
<dbReference type="Proteomes" id="UP000639396">
    <property type="component" value="Unassembled WGS sequence"/>
</dbReference>
<evidence type="ECO:0000313" key="2">
    <source>
        <dbReference type="EMBL" id="MBD2864155.1"/>
    </source>
</evidence>
<organism evidence="2 3">
    <name type="scientific">Paenibacillus oceani</name>
    <dbReference type="NCBI Taxonomy" id="2772510"/>
    <lineage>
        <taxon>Bacteria</taxon>
        <taxon>Bacillati</taxon>
        <taxon>Bacillota</taxon>
        <taxon>Bacilli</taxon>
        <taxon>Bacillales</taxon>
        <taxon>Paenibacillaceae</taxon>
        <taxon>Paenibacillus</taxon>
    </lineage>
</organism>
<dbReference type="AlphaFoldDB" id="A0A927H0X3"/>
<accession>A0A927H0X3</accession>
<sequence length="179" mass="18965">MRLRGVVQNPDSAAAGIGERLVEMLSADTYSNLKVGLSMSHAPIYFEFPDSRSANLAVDTLTELGYHVHATAIDGRPGLELYVEHNDLTSALEITQATGGTLLDTDGSVSGHAAYEEAYALDTVPIPAHTVNEDWPESYFSDTSRGDAGGTGFANTADGPETFDPSGDGYDHFPAGIKL</sequence>
<feature type="region of interest" description="Disordered" evidence="1">
    <location>
        <begin position="142"/>
        <end position="179"/>
    </location>
</feature>
<name>A0A927H0X3_9BACL</name>
<proteinExistence type="predicted"/>
<gene>
    <name evidence="2" type="ORF">IDH45_19415</name>
</gene>
<dbReference type="EMBL" id="JACXJA010000027">
    <property type="protein sequence ID" value="MBD2864155.1"/>
    <property type="molecule type" value="Genomic_DNA"/>
</dbReference>
<reference evidence="2" key="1">
    <citation type="submission" date="2020-09" db="EMBL/GenBank/DDBJ databases">
        <title>A novel bacterium of genus Paenibacillus, isolated from South China Sea.</title>
        <authorList>
            <person name="Huang H."/>
            <person name="Mo K."/>
            <person name="Hu Y."/>
        </authorList>
    </citation>
    <scope>NUCLEOTIDE SEQUENCE</scope>
    <source>
        <strain evidence="2">IB182363</strain>
    </source>
</reference>
<keyword evidence="3" id="KW-1185">Reference proteome</keyword>
<protein>
    <submittedName>
        <fullName evidence="2">Uncharacterized protein</fullName>
    </submittedName>
</protein>